<dbReference type="Proteomes" id="UP000245539">
    <property type="component" value="Unassembled WGS sequence"/>
</dbReference>
<protein>
    <submittedName>
        <fullName evidence="1">Uncharacterized protein</fullName>
    </submittedName>
</protein>
<dbReference type="SUPFAM" id="SSF46785">
    <property type="entry name" value="Winged helix' DNA-binding domain"/>
    <property type="match status" value="1"/>
</dbReference>
<dbReference type="OrthoDB" id="5771171at2"/>
<reference evidence="1 2" key="1">
    <citation type="submission" date="2018-05" db="EMBL/GenBank/DDBJ databases">
        <title>Leucothrix arctica sp. nov., isolated from Arctic seawater.</title>
        <authorList>
            <person name="Choi A."/>
            <person name="Baek K."/>
        </authorList>
    </citation>
    <scope>NUCLEOTIDE SEQUENCE [LARGE SCALE GENOMIC DNA]</scope>
    <source>
        <strain evidence="1 2">JCM 18388</strain>
    </source>
</reference>
<dbReference type="RefSeq" id="WP_109839939.1">
    <property type="nucleotide sequence ID" value="NZ_QGKM01000115.1"/>
</dbReference>
<organism evidence="1 2">
    <name type="scientific">Leucothrix pacifica</name>
    <dbReference type="NCBI Taxonomy" id="1247513"/>
    <lineage>
        <taxon>Bacteria</taxon>
        <taxon>Pseudomonadati</taxon>
        <taxon>Pseudomonadota</taxon>
        <taxon>Gammaproteobacteria</taxon>
        <taxon>Thiotrichales</taxon>
        <taxon>Thiotrichaceae</taxon>
        <taxon>Leucothrix</taxon>
    </lineage>
</organism>
<dbReference type="Pfam" id="PF25212">
    <property type="entry name" value="HVO_A0114"/>
    <property type="match status" value="1"/>
</dbReference>
<proteinExistence type="predicted"/>
<sequence length="125" mass="14168">MENKVLKINVGADVKSTLTLAQQAMEQLSLGEEPAPYYGVGFKNVSQMLSVFTEKRWDLLAALRENGPTSIAELARIVKRDYKNVHNDVERLMEWLAIEKDEQGKIFTPYSEIIVDVHLPQHKAA</sequence>
<dbReference type="EMBL" id="QGKM01000115">
    <property type="protein sequence ID" value="PWQ92131.1"/>
    <property type="molecule type" value="Genomic_DNA"/>
</dbReference>
<evidence type="ECO:0000313" key="1">
    <source>
        <dbReference type="EMBL" id="PWQ92131.1"/>
    </source>
</evidence>
<keyword evidence="2" id="KW-1185">Reference proteome</keyword>
<dbReference type="AlphaFoldDB" id="A0A317C1R7"/>
<name>A0A317C1R7_9GAMM</name>
<evidence type="ECO:0000313" key="2">
    <source>
        <dbReference type="Proteomes" id="UP000245539"/>
    </source>
</evidence>
<dbReference type="Gene3D" id="1.10.10.10">
    <property type="entry name" value="Winged helix-like DNA-binding domain superfamily/Winged helix DNA-binding domain"/>
    <property type="match status" value="1"/>
</dbReference>
<accession>A0A317C1R7</accession>
<comment type="caution">
    <text evidence="1">The sequence shown here is derived from an EMBL/GenBank/DDBJ whole genome shotgun (WGS) entry which is preliminary data.</text>
</comment>
<dbReference type="InterPro" id="IPR036390">
    <property type="entry name" value="WH_DNA-bd_sf"/>
</dbReference>
<gene>
    <name evidence="1" type="ORF">DKW60_22710</name>
</gene>
<dbReference type="InterPro" id="IPR036388">
    <property type="entry name" value="WH-like_DNA-bd_sf"/>
</dbReference>